<dbReference type="AlphaFoldDB" id="A0AAW0EY90"/>
<keyword evidence="2" id="KW-0472">Membrane</keyword>
<feature type="transmembrane region" description="Helical" evidence="2">
    <location>
        <begin position="36"/>
        <end position="55"/>
    </location>
</feature>
<keyword evidence="4" id="KW-1185">Reference proteome</keyword>
<name>A0AAW0EY90_9TRYP</name>
<evidence type="ECO:0000313" key="3">
    <source>
        <dbReference type="EMBL" id="KAK7197864.1"/>
    </source>
</evidence>
<accession>A0AAW0EY90</accession>
<reference evidence="3 4" key="1">
    <citation type="journal article" date="2021" name="MBio">
        <title>A New Model Trypanosomatid, Novymonas esmeraldas: Genomic Perception of Its 'Candidatus Pandoraea novymonadis' Endosymbiont.</title>
        <authorList>
            <person name="Zakharova A."/>
            <person name="Saura A."/>
            <person name="Butenko A."/>
            <person name="Podesvova L."/>
            <person name="Warmusova S."/>
            <person name="Kostygov A.Y."/>
            <person name="Nenarokova A."/>
            <person name="Lukes J."/>
            <person name="Opperdoes F.R."/>
            <person name="Yurchenko V."/>
        </authorList>
    </citation>
    <scope>NUCLEOTIDE SEQUENCE [LARGE SCALE GENOMIC DNA]</scope>
    <source>
        <strain evidence="3 4">E262AT.01</strain>
    </source>
</reference>
<sequence>MSRFGEQLSDMVWGYGEDLMSTLKSASRSFVEDDEYLLVFIVALGIPCLLVLWAISRYIARAHNRVRYASEYRDTDGTDYVSSSSSSSSGGSSSAENSGEDAVTRRTHRHHRRRHPPPPTMDEVVQAAAQLTEQETVRRRRSRNRAARVAADGNARDGELDGKDD</sequence>
<comment type="caution">
    <text evidence="3">The sequence shown here is derived from an EMBL/GenBank/DDBJ whole genome shotgun (WGS) entry which is preliminary data.</text>
</comment>
<dbReference type="EMBL" id="JAECZO010000122">
    <property type="protein sequence ID" value="KAK7197864.1"/>
    <property type="molecule type" value="Genomic_DNA"/>
</dbReference>
<keyword evidence="2" id="KW-1133">Transmembrane helix</keyword>
<gene>
    <name evidence="3" type="ORF">NESM_000740000</name>
</gene>
<organism evidence="3 4">
    <name type="scientific">Novymonas esmeraldas</name>
    <dbReference type="NCBI Taxonomy" id="1808958"/>
    <lineage>
        <taxon>Eukaryota</taxon>
        <taxon>Discoba</taxon>
        <taxon>Euglenozoa</taxon>
        <taxon>Kinetoplastea</taxon>
        <taxon>Metakinetoplastina</taxon>
        <taxon>Trypanosomatida</taxon>
        <taxon>Trypanosomatidae</taxon>
        <taxon>Novymonas</taxon>
    </lineage>
</organism>
<feature type="region of interest" description="Disordered" evidence="1">
    <location>
        <begin position="73"/>
        <end position="165"/>
    </location>
</feature>
<protein>
    <submittedName>
        <fullName evidence="3">Uncharacterized protein</fullName>
    </submittedName>
</protein>
<keyword evidence="2" id="KW-0812">Transmembrane</keyword>
<proteinExistence type="predicted"/>
<evidence type="ECO:0000256" key="2">
    <source>
        <dbReference type="SAM" id="Phobius"/>
    </source>
</evidence>
<feature type="compositionally biased region" description="Basic residues" evidence="1">
    <location>
        <begin position="105"/>
        <end position="116"/>
    </location>
</feature>
<evidence type="ECO:0000313" key="4">
    <source>
        <dbReference type="Proteomes" id="UP001430356"/>
    </source>
</evidence>
<dbReference type="Proteomes" id="UP001430356">
    <property type="component" value="Unassembled WGS sequence"/>
</dbReference>
<feature type="compositionally biased region" description="Low complexity" evidence="1">
    <location>
        <begin position="82"/>
        <end position="94"/>
    </location>
</feature>
<evidence type="ECO:0000256" key="1">
    <source>
        <dbReference type="SAM" id="MobiDB-lite"/>
    </source>
</evidence>
<feature type="compositionally biased region" description="Basic and acidic residues" evidence="1">
    <location>
        <begin position="154"/>
        <end position="165"/>
    </location>
</feature>